<dbReference type="Proteomes" id="UP000664601">
    <property type="component" value="Unassembled WGS sequence"/>
</dbReference>
<name>A0ABS3LER4_9ENTE</name>
<sequence>MRFPSLEDLQQTRITPGIALSSVQAVVDMYEGMLRYKIKDGIFQASVTGNHAF</sequence>
<evidence type="ECO:0000313" key="2">
    <source>
        <dbReference type="Proteomes" id="UP000664601"/>
    </source>
</evidence>
<organism evidence="1 2">
    <name type="scientific">Candidatus Enterococcus moelleringii</name>
    <dbReference type="NCBI Taxonomy" id="2815325"/>
    <lineage>
        <taxon>Bacteria</taxon>
        <taxon>Bacillati</taxon>
        <taxon>Bacillota</taxon>
        <taxon>Bacilli</taxon>
        <taxon>Lactobacillales</taxon>
        <taxon>Enterococcaceae</taxon>
        <taxon>Enterococcus</taxon>
    </lineage>
</organism>
<proteinExistence type="predicted"/>
<accession>A0ABS3LER4</accession>
<dbReference type="EMBL" id="JAFREM010000030">
    <property type="protein sequence ID" value="MBO1308124.1"/>
    <property type="molecule type" value="Genomic_DNA"/>
</dbReference>
<dbReference type="RefSeq" id="WP_207675119.1">
    <property type="nucleotide sequence ID" value="NZ_JAFREM010000030.1"/>
</dbReference>
<protein>
    <submittedName>
        <fullName evidence="1">GHKL domain-containing protein</fullName>
    </submittedName>
</protein>
<evidence type="ECO:0000313" key="1">
    <source>
        <dbReference type="EMBL" id="MBO1308124.1"/>
    </source>
</evidence>
<gene>
    <name evidence="1" type="ORF">JZO70_18250</name>
</gene>
<keyword evidence="2" id="KW-1185">Reference proteome</keyword>
<reference evidence="1 2" key="1">
    <citation type="submission" date="2021-03" db="EMBL/GenBank/DDBJ databases">
        <title>Enterococcal diversity collection.</title>
        <authorList>
            <person name="Gilmore M.S."/>
            <person name="Schwartzman J."/>
            <person name="Van Tyne D."/>
            <person name="Martin M."/>
            <person name="Earl A.M."/>
            <person name="Manson A.L."/>
            <person name="Straub T."/>
            <person name="Salamzade R."/>
            <person name="Saavedra J."/>
            <person name="Lebreton F."/>
            <person name="Prichula J."/>
            <person name="Schaufler K."/>
            <person name="Gaca A."/>
            <person name="Sgardioli B."/>
            <person name="Wagenaar J."/>
            <person name="Strong T."/>
        </authorList>
    </citation>
    <scope>NUCLEOTIDE SEQUENCE [LARGE SCALE GENOMIC DNA]</scope>
    <source>
        <strain evidence="1 2">669A</strain>
    </source>
</reference>
<comment type="caution">
    <text evidence="1">The sequence shown here is derived from an EMBL/GenBank/DDBJ whole genome shotgun (WGS) entry which is preliminary data.</text>
</comment>